<organism evidence="2 3">
    <name type="scientific">Blepharisma stoltei</name>
    <dbReference type="NCBI Taxonomy" id="1481888"/>
    <lineage>
        <taxon>Eukaryota</taxon>
        <taxon>Sar</taxon>
        <taxon>Alveolata</taxon>
        <taxon>Ciliophora</taxon>
        <taxon>Postciliodesmatophora</taxon>
        <taxon>Heterotrichea</taxon>
        <taxon>Heterotrichida</taxon>
        <taxon>Blepharismidae</taxon>
        <taxon>Blepharisma</taxon>
    </lineage>
</organism>
<dbReference type="InterPro" id="IPR011990">
    <property type="entry name" value="TPR-like_helical_dom_sf"/>
</dbReference>
<sequence length="576" mass="66444">MRIFHKFQLTMNKRKKRFFTLDEIRNFIKNLETKTKRMPELIGFRSEDVCKNFKNLITMCNSLSIIFLQYNLIHETLSFLKKAAEADTALCKYGNLLDRLWQGRLVTYNNLAFLYHKVGQYKDCLKFLYEAQSLMVTIKEAGGISNCDIFIASNLLTFVALWKIRRYKEASGYLEKSAQMINSVIKGEKPSKLSKLCTQNLFGIVIMSHAGLSVKLEGSYDKAIGMLKDGLRNFSGEDVTVRALITDLIKELQKNRASTQSFLSEHSFDFKPEAIDFDKNSYIFPEINSDIFGKPVKKDKDWLVSKEFEHILFIATFLPFISPKTPLIRTSELEFEQSKTKIYVDTEDSDKNTDNNEDIPVSLTNIPRPYAQLMNNIVSKRKIPQPEVRFSSKISSGRGIKSTPRTRESERGVMRSWWDDSKFISKIKQATKEHSKTRLDTSKPRYQSEPRNAAKSGIPRPSTKNHGLPFLDTSIQDPTQRMMYFSPNVNFQRPSLKSRNLGTAREAKDQGKHIMIEFSPGRYREGESIPVELVPVPPKPKHEKKISIKPTLEQEKYASALDYMEDRENVSEYFIL</sequence>
<dbReference type="SUPFAM" id="SSF48452">
    <property type="entry name" value="TPR-like"/>
    <property type="match status" value="1"/>
</dbReference>
<dbReference type="AlphaFoldDB" id="A0AAU9JU26"/>
<feature type="compositionally biased region" description="Basic and acidic residues" evidence="1">
    <location>
        <begin position="430"/>
        <end position="448"/>
    </location>
</feature>
<keyword evidence="3" id="KW-1185">Reference proteome</keyword>
<dbReference type="Gene3D" id="1.25.40.10">
    <property type="entry name" value="Tetratricopeptide repeat domain"/>
    <property type="match status" value="1"/>
</dbReference>
<evidence type="ECO:0000313" key="2">
    <source>
        <dbReference type="EMBL" id="CAG9324389.1"/>
    </source>
</evidence>
<evidence type="ECO:0000313" key="3">
    <source>
        <dbReference type="Proteomes" id="UP001162131"/>
    </source>
</evidence>
<comment type="caution">
    <text evidence="2">The sequence shown here is derived from an EMBL/GenBank/DDBJ whole genome shotgun (WGS) entry which is preliminary data.</text>
</comment>
<dbReference type="Proteomes" id="UP001162131">
    <property type="component" value="Unassembled WGS sequence"/>
</dbReference>
<evidence type="ECO:0000256" key="1">
    <source>
        <dbReference type="SAM" id="MobiDB-lite"/>
    </source>
</evidence>
<name>A0AAU9JU26_9CILI</name>
<proteinExistence type="predicted"/>
<gene>
    <name evidence="2" type="ORF">BSTOLATCC_MIC36181</name>
</gene>
<accession>A0AAU9JU26</accession>
<protein>
    <submittedName>
        <fullName evidence="2">Uncharacterized protein</fullName>
    </submittedName>
</protein>
<feature type="region of interest" description="Disordered" evidence="1">
    <location>
        <begin position="429"/>
        <end position="469"/>
    </location>
</feature>
<reference evidence="2" key="1">
    <citation type="submission" date="2021-09" db="EMBL/GenBank/DDBJ databases">
        <authorList>
            <consortium name="AG Swart"/>
            <person name="Singh M."/>
            <person name="Singh A."/>
            <person name="Seah K."/>
            <person name="Emmerich C."/>
        </authorList>
    </citation>
    <scope>NUCLEOTIDE SEQUENCE</scope>
    <source>
        <strain evidence="2">ATCC30299</strain>
    </source>
</reference>
<dbReference type="EMBL" id="CAJZBQ010000036">
    <property type="protein sequence ID" value="CAG9324389.1"/>
    <property type="molecule type" value="Genomic_DNA"/>
</dbReference>